<protein>
    <submittedName>
        <fullName evidence="1">Uncharacterized protein</fullName>
    </submittedName>
</protein>
<dbReference type="AlphaFoldDB" id="A0AAN9S6P3"/>
<evidence type="ECO:0000313" key="2">
    <source>
        <dbReference type="Proteomes" id="UP001386955"/>
    </source>
</evidence>
<accession>A0AAN9S6P3</accession>
<name>A0AAN9S6P3_PSOTE</name>
<gene>
    <name evidence="1" type="ORF">VNO78_25526</name>
</gene>
<keyword evidence="2" id="KW-1185">Reference proteome</keyword>
<organism evidence="1 2">
    <name type="scientific">Psophocarpus tetragonolobus</name>
    <name type="common">Winged bean</name>
    <name type="synonym">Dolichos tetragonolobus</name>
    <dbReference type="NCBI Taxonomy" id="3891"/>
    <lineage>
        <taxon>Eukaryota</taxon>
        <taxon>Viridiplantae</taxon>
        <taxon>Streptophyta</taxon>
        <taxon>Embryophyta</taxon>
        <taxon>Tracheophyta</taxon>
        <taxon>Spermatophyta</taxon>
        <taxon>Magnoliopsida</taxon>
        <taxon>eudicotyledons</taxon>
        <taxon>Gunneridae</taxon>
        <taxon>Pentapetalae</taxon>
        <taxon>rosids</taxon>
        <taxon>fabids</taxon>
        <taxon>Fabales</taxon>
        <taxon>Fabaceae</taxon>
        <taxon>Papilionoideae</taxon>
        <taxon>50 kb inversion clade</taxon>
        <taxon>NPAAA clade</taxon>
        <taxon>indigoferoid/millettioid clade</taxon>
        <taxon>Phaseoleae</taxon>
        <taxon>Psophocarpus</taxon>
    </lineage>
</organism>
<sequence>MACKFMFQSSFQTTQVTKSGKFEFSFLSRKRRRFRFQFLSLPPNLELRRRHVPSDERGFKVFERKNSMETGSSSEFLDISKVLIGGICKRHDVGVPKVEPFCGKK</sequence>
<dbReference type="Proteomes" id="UP001386955">
    <property type="component" value="Unassembled WGS sequence"/>
</dbReference>
<evidence type="ECO:0000313" key="1">
    <source>
        <dbReference type="EMBL" id="KAK7390227.1"/>
    </source>
</evidence>
<dbReference type="EMBL" id="JAYMYS010000006">
    <property type="protein sequence ID" value="KAK7390227.1"/>
    <property type="molecule type" value="Genomic_DNA"/>
</dbReference>
<proteinExistence type="predicted"/>
<comment type="caution">
    <text evidence="1">The sequence shown here is derived from an EMBL/GenBank/DDBJ whole genome shotgun (WGS) entry which is preliminary data.</text>
</comment>
<reference evidence="1 2" key="1">
    <citation type="submission" date="2024-01" db="EMBL/GenBank/DDBJ databases">
        <title>The genomes of 5 underutilized Papilionoideae crops provide insights into root nodulation and disease resistanc.</title>
        <authorList>
            <person name="Jiang F."/>
        </authorList>
    </citation>
    <scope>NUCLEOTIDE SEQUENCE [LARGE SCALE GENOMIC DNA]</scope>
    <source>
        <strain evidence="1">DUOXIRENSHENG_FW03</strain>
        <tissue evidence="1">Leaves</tissue>
    </source>
</reference>